<dbReference type="GO" id="GO:0005760">
    <property type="term" value="C:gamma DNA polymerase complex"/>
    <property type="evidence" value="ECO:0007669"/>
    <property type="project" value="InterPro"/>
</dbReference>
<accession>A0AAD4LD76</accession>
<name>A0AAD4LD76_9AGAM</name>
<evidence type="ECO:0000256" key="1">
    <source>
        <dbReference type="ARBA" id="ARBA00031966"/>
    </source>
</evidence>
<feature type="region of interest" description="Disordered" evidence="2">
    <location>
        <begin position="995"/>
        <end position="1019"/>
    </location>
</feature>
<dbReference type="SMART" id="SM00482">
    <property type="entry name" value="POLAc"/>
    <property type="match status" value="1"/>
</dbReference>
<dbReference type="InterPro" id="IPR043502">
    <property type="entry name" value="DNA/RNA_pol_sf"/>
</dbReference>
<feature type="domain" description="DNA-directed DNA polymerase family A palm" evidence="3">
    <location>
        <begin position="629"/>
        <end position="851"/>
    </location>
</feature>
<gene>
    <name evidence="4" type="ORF">EDB92DRAFT_1894023</name>
</gene>
<evidence type="ECO:0000313" key="5">
    <source>
        <dbReference type="Proteomes" id="UP001201163"/>
    </source>
</evidence>
<dbReference type="EMBL" id="JAKELL010000099">
    <property type="protein sequence ID" value="KAH8982506.1"/>
    <property type="molecule type" value="Genomic_DNA"/>
</dbReference>
<dbReference type="InterPro" id="IPR041336">
    <property type="entry name" value="DNApol_Exo"/>
</dbReference>
<feature type="region of interest" description="Disordered" evidence="2">
    <location>
        <begin position="254"/>
        <end position="273"/>
    </location>
</feature>
<sequence>MHGLDPKKGSVLPDTAFTLPPLQGYNIDEHFHRIGVRAALPWSNLAVDLVKAQVSPTPDHWDIQAGWTKYHYRPDGSSYSEHVEYPHHDGKPEQMLVFDVETMPEYHPYAVIACAATPNGWYAWISPWLLDQNADPDQLIPFGDPNVARLIVGHNVSYDRARIREEYSLAGSRTRFLDTMSLHVAVKGISSHQRPAWMKHRKSKDQAREQVEEAEEAVVALLQETSSRQAAEPDGTKREELHAMRSAMEESLLPAGAQGEDAHEEAESKSWEDITSANSLADVARLHCGIDMEKAVRNDFMTCSPQEIREGLQDYLNYCANDVSVTHRVYAKVLPEFLQSCPTPVSFSGILTMGSSFLPVNQGWQSYLENAERTYRNLDEGVKKRLVELAVEAKGMMENEGWKDDVWLRQLDWTPKVAGKSRVMWPKWYWDLSRPRKDFPPGTVDLTPRTRIAPLLLRLSWQDWPLFHSREHGWTFRVSPGIAFKTRQAPLTFHHPTDEVLQALVLHDGFVFYKLPHKDGESANVGSPLAKTFNKYAQDGTLTSPGDEARSALDMNAQCSYWISARDRVLKQMVVWQRAGLDMGLGVGTEPGSKAGIIIPQVVTMGTVTRRAIERTWLTASNAKANRVGSELKAMVHAPPGYAIVGADVDSEELWISSAMGDAQFGLHGATALGWMTLEGTKAAGTDLHSKTASILGLSRDQAKVFNYSRIYGAGMRHAVQLLLQANTDMLPEQAQRLAEQLYTSTKGKNTHRMDVFGRKFWFGGTESFEHPTTPALGCGITHALSKKYLPAAFGSDYMTSRINWVVQSSGVDYLHLLIVAMEHLIQTYAIDARYLLSVHDELRYLVAERDRYRAALALQVANLWTRCLFAFRLGMDDLPQGVAFFSAVDVDHVLRKETDMPCVTPSQPEPIPPGESLGIEQTLALTRGGSLWADGRAMDEEPAARTWDPLQGYEPPDCMRHRADNAAWLRAQATNSFAEVKYLAQEASGVRFEGDIGRGGGDARARGRRRSAGEVPEPEAVTERRNEWAEVLQHEMRRFRLIR</sequence>
<dbReference type="Proteomes" id="UP001201163">
    <property type="component" value="Unassembled WGS sequence"/>
</dbReference>
<feature type="compositionally biased region" description="Basic and acidic residues" evidence="2">
    <location>
        <begin position="995"/>
        <end position="1006"/>
    </location>
</feature>
<dbReference type="PANTHER" id="PTHR10267">
    <property type="entry name" value="DNA POLYMERASE SUBUNIT GAMMA-1"/>
    <property type="match status" value="1"/>
</dbReference>
<dbReference type="AlphaFoldDB" id="A0AAD4LD76"/>
<dbReference type="InterPro" id="IPR002297">
    <property type="entry name" value="DNA-dir_DNA_pol_A_mt"/>
</dbReference>
<dbReference type="GO" id="GO:0006264">
    <property type="term" value="P:mitochondrial DNA replication"/>
    <property type="evidence" value="ECO:0007669"/>
    <property type="project" value="TreeGrafter"/>
</dbReference>
<proteinExistence type="predicted"/>
<evidence type="ECO:0000313" key="4">
    <source>
        <dbReference type="EMBL" id="KAH8982506.1"/>
    </source>
</evidence>
<dbReference type="Pfam" id="PF18136">
    <property type="entry name" value="DNApol_Exo"/>
    <property type="match status" value="1"/>
</dbReference>
<dbReference type="SUPFAM" id="SSF53098">
    <property type="entry name" value="Ribonuclease H-like"/>
    <property type="match status" value="1"/>
</dbReference>
<dbReference type="InterPro" id="IPR001098">
    <property type="entry name" value="DNA-dir_DNA_pol_A_palm_dom"/>
</dbReference>
<dbReference type="SUPFAM" id="SSF56672">
    <property type="entry name" value="DNA/RNA polymerases"/>
    <property type="match status" value="1"/>
</dbReference>
<dbReference type="Gene3D" id="1.10.150.20">
    <property type="entry name" value="5' to 3' exonuclease, C-terminal subdomain"/>
    <property type="match status" value="1"/>
</dbReference>
<dbReference type="Gene3D" id="3.30.420.390">
    <property type="match status" value="2"/>
</dbReference>
<dbReference type="Pfam" id="PF00476">
    <property type="entry name" value="DNA_pol_A"/>
    <property type="match status" value="1"/>
</dbReference>
<dbReference type="GO" id="GO:0003677">
    <property type="term" value="F:DNA binding"/>
    <property type="evidence" value="ECO:0007669"/>
    <property type="project" value="InterPro"/>
</dbReference>
<keyword evidence="5" id="KW-1185">Reference proteome</keyword>
<evidence type="ECO:0000256" key="2">
    <source>
        <dbReference type="SAM" id="MobiDB-lite"/>
    </source>
</evidence>
<dbReference type="GO" id="GO:0008408">
    <property type="term" value="F:3'-5' exonuclease activity"/>
    <property type="evidence" value="ECO:0007669"/>
    <property type="project" value="TreeGrafter"/>
</dbReference>
<dbReference type="Gene3D" id="3.30.70.370">
    <property type="match status" value="1"/>
</dbReference>
<dbReference type="PANTHER" id="PTHR10267:SF0">
    <property type="entry name" value="DNA POLYMERASE SUBUNIT GAMMA-1"/>
    <property type="match status" value="1"/>
</dbReference>
<organism evidence="4 5">
    <name type="scientific">Lactarius akahatsu</name>
    <dbReference type="NCBI Taxonomy" id="416441"/>
    <lineage>
        <taxon>Eukaryota</taxon>
        <taxon>Fungi</taxon>
        <taxon>Dikarya</taxon>
        <taxon>Basidiomycota</taxon>
        <taxon>Agaricomycotina</taxon>
        <taxon>Agaricomycetes</taxon>
        <taxon>Russulales</taxon>
        <taxon>Russulaceae</taxon>
        <taxon>Lactarius</taxon>
    </lineage>
</organism>
<feature type="region of interest" description="Disordered" evidence="2">
    <location>
        <begin position="195"/>
        <end position="216"/>
    </location>
</feature>
<evidence type="ECO:0000259" key="3">
    <source>
        <dbReference type="SMART" id="SM00482"/>
    </source>
</evidence>
<dbReference type="GO" id="GO:0003887">
    <property type="term" value="F:DNA-directed DNA polymerase activity"/>
    <property type="evidence" value="ECO:0007669"/>
    <property type="project" value="InterPro"/>
</dbReference>
<dbReference type="InterPro" id="IPR012337">
    <property type="entry name" value="RNaseH-like_sf"/>
</dbReference>
<dbReference type="PRINTS" id="PR00867">
    <property type="entry name" value="DNAPOLG"/>
</dbReference>
<reference evidence="4" key="1">
    <citation type="submission" date="2022-01" db="EMBL/GenBank/DDBJ databases">
        <title>Comparative genomics reveals a dynamic genome evolution in the ectomycorrhizal milk-cap (Lactarius) mushrooms.</title>
        <authorList>
            <consortium name="DOE Joint Genome Institute"/>
            <person name="Lebreton A."/>
            <person name="Tang N."/>
            <person name="Kuo A."/>
            <person name="LaButti K."/>
            <person name="Drula E."/>
            <person name="Barry K."/>
            <person name="Clum A."/>
            <person name="Lipzen A."/>
            <person name="Mousain D."/>
            <person name="Ng V."/>
            <person name="Wang R."/>
            <person name="Wang X."/>
            <person name="Dai Y."/>
            <person name="Henrissat B."/>
            <person name="Grigoriev I.V."/>
            <person name="Guerin-Laguette A."/>
            <person name="Yu F."/>
            <person name="Martin F.M."/>
        </authorList>
    </citation>
    <scope>NUCLEOTIDE SEQUENCE</scope>
    <source>
        <strain evidence="4">QP</strain>
    </source>
</reference>
<protein>
    <recommendedName>
        <fullName evidence="1">Mitochondrial DNA polymerase catalytic subunit</fullName>
    </recommendedName>
</protein>
<comment type="caution">
    <text evidence="4">The sequence shown here is derived from an EMBL/GenBank/DDBJ whole genome shotgun (WGS) entry which is preliminary data.</text>
</comment>